<evidence type="ECO:0008006" key="3">
    <source>
        <dbReference type="Google" id="ProtNLM"/>
    </source>
</evidence>
<keyword evidence="2" id="KW-1185">Reference proteome</keyword>
<proteinExistence type="predicted"/>
<reference evidence="2" key="1">
    <citation type="journal article" date="2017" name="Genome Announc.">
        <title>Draft Genome Sequence of Terrimicrobium sacchariphilum NM-5T, a Facultative Anaerobic Soil Bacterium of the Class Spartobacteria.</title>
        <authorList>
            <person name="Qiu Y.L."/>
            <person name="Tourlousse D.M."/>
            <person name="Matsuura N."/>
            <person name="Ohashi A."/>
            <person name="Sekiguchi Y."/>
        </authorList>
    </citation>
    <scope>NUCLEOTIDE SEQUENCE [LARGE SCALE GENOMIC DNA]</scope>
    <source>
        <strain evidence="2">NM-5</strain>
    </source>
</reference>
<sequence length="284" mass="32034">MEALAKNTIARGSALFVFLDGPRNEDDRGLGGEIREYVSSIDGFQSVSLVEQSENIGLAASIIRGVSGMLERHESVIVMEDDLVTAPFFLQYMNDALTTYRDDEAVASIHGFVYDIKGLPETFFLKGADCWGWATWRRAWRVFESDGNRLLQGLQERGLLNEFDLDGAASYTQMLRDQIEGRNDSWAIRWHASAFLKDMLTLHPGRSLVRNIGLDGSGTHCHDVPAHLLVEADSRPLCVDRLPVSENTRARKRIIDFLRDQLLPHYTNGGIFLRVIKYLKSVFN</sequence>
<organism evidence="1 2">
    <name type="scientific">Terrimicrobium sacchariphilum</name>
    <dbReference type="NCBI Taxonomy" id="690879"/>
    <lineage>
        <taxon>Bacteria</taxon>
        <taxon>Pseudomonadati</taxon>
        <taxon>Verrucomicrobiota</taxon>
        <taxon>Terrimicrobiia</taxon>
        <taxon>Terrimicrobiales</taxon>
        <taxon>Terrimicrobiaceae</taxon>
        <taxon>Terrimicrobium</taxon>
    </lineage>
</organism>
<dbReference type="EMBL" id="BDCO01000002">
    <property type="protein sequence ID" value="GAT31995.1"/>
    <property type="molecule type" value="Genomic_DNA"/>
</dbReference>
<evidence type="ECO:0000313" key="1">
    <source>
        <dbReference type="EMBL" id="GAT31995.1"/>
    </source>
</evidence>
<dbReference type="InParanoid" id="A0A146G2D7"/>
<accession>A0A146G2D7</accession>
<gene>
    <name evidence="1" type="ORF">TSACC_2392</name>
</gene>
<comment type="caution">
    <text evidence="1">The sequence shown here is derived from an EMBL/GenBank/DDBJ whole genome shotgun (WGS) entry which is preliminary data.</text>
</comment>
<evidence type="ECO:0000313" key="2">
    <source>
        <dbReference type="Proteomes" id="UP000076023"/>
    </source>
</evidence>
<dbReference type="STRING" id="690879.TSACC_2392"/>
<protein>
    <recommendedName>
        <fullName evidence="3">Glycosyl transferase family 2</fullName>
    </recommendedName>
</protein>
<name>A0A146G2D7_TERSA</name>
<dbReference type="SUPFAM" id="SSF53448">
    <property type="entry name" value="Nucleotide-diphospho-sugar transferases"/>
    <property type="match status" value="1"/>
</dbReference>
<dbReference type="OrthoDB" id="5180856at2"/>
<dbReference type="AlphaFoldDB" id="A0A146G2D7"/>
<dbReference type="InterPro" id="IPR029044">
    <property type="entry name" value="Nucleotide-diphossugar_trans"/>
</dbReference>
<dbReference type="Gene3D" id="3.90.550.10">
    <property type="entry name" value="Spore Coat Polysaccharide Biosynthesis Protein SpsA, Chain A"/>
    <property type="match status" value="1"/>
</dbReference>
<dbReference type="Proteomes" id="UP000076023">
    <property type="component" value="Unassembled WGS sequence"/>
</dbReference>